<comment type="caution">
    <text evidence="4">The sequence shown here is derived from an EMBL/GenBank/DDBJ whole genome shotgun (WGS) entry which is preliminary data.</text>
</comment>
<dbReference type="PANTHER" id="PTHR11680">
    <property type="entry name" value="SERINE HYDROXYMETHYLTRANSFERASE"/>
    <property type="match status" value="1"/>
</dbReference>
<dbReference type="InterPro" id="IPR039429">
    <property type="entry name" value="SHMT-like_dom"/>
</dbReference>
<dbReference type="InterPro" id="IPR049943">
    <property type="entry name" value="Ser_HO-MeTrfase-like"/>
</dbReference>
<dbReference type="GO" id="GO:0005829">
    <property type="term" value="C:cytosol"/>
    <property type="evidence" value="ECO:0007669"/>
    <property type="project" value="TreeGrafter"/>
</dbReference>
<dbReference type="InterPro" id="IPR015421">
    <property type="entry name" value="PyrdxlP-dep_Trfase_major"/>
</dbReference>
<dbReference type="Gene3D" id="3.90.1150.10">
    <property type="entry name" value="Aspartate Aminotransferase, domain 1"/>
    <property type="match status" value="1"/>
</dbReference>
<dbReference type="GO" id="GO:0030170">
    <property type="term" value="F:pyridoxal phosphate binding"/>
    <property type="evidence" value="ECO:0007669"/>
    <property type="project" value="TreeGrafter"/>
</dbReference>
<keyword evidence="2" id="KW-0663">Pyridoxal phosphate</keyword>
<dbReference type="GO" id="GO:0019264">
    <property type="term" value="P:glycine biosynthetic process from serine"/>
    <property type="evidence" value="ECO:0007669"/>
    <property type="project" value="TreeGrafter"/>
</dbReference>
<evidence type="ECO:0000313" key="4">
    <source>
        <dbReference type="EMBL" id="CAG8670261.1"/>
    </source>
</evidence>
<keyword evidence="5" id="KW-1185">Reference proteome</keyword>
<evidence type="ECO:0000256" key="1">
    <source>
        <dbReference type="ARBA" id="ARBA00001933"/>
    </source>
</evidence>
<evidence type="ECO:0000256" key="2">
    <source>
        <dbReference type="ARBA" id="ARBA00022898"/>
    </source>
</evidence>
<dbReference type="GO" id="GO:0046653">
    <property type="term" value="P:tetrahydrofolate metabolic process"/>
    <property type="evidence" value="ECO:0007669"/>
    <property type="project" value="TreeGrafter"/>
</dbReference>
<feature type="non-terminal residue" evidence="4">
    <location>
        <position position="73"/>
    </location>
</feature>
<protein>
    <submittedName>
        <fullName evidence="4">8060_t:CDS:1</fullName>
    </submittedName>
</protein>
<evidence type="ECO:0000259" key="3">
    <source>
        <dbReference type="Pfam" id="PF00464"/>
    </source>
</evidence>
<dbReference type="OrthoDB" id="10265628at2759"/>
<dbReference type="EMBL" id="CAJVPL010007561">
    <property type="protein sequence ID" value="CAG8670261.1"/>
    <property type="molecule type" value="Genomic_DNA"/>
</dbReference>
<dbReference type="AlphaFoldDB" id="A0A9N9EBU1"/>
<sequence>MGFGTVTNYFYSLFQKIDKAVFPGNQGGSNPAIIAAKAQCFYEALQPNFKNYQKKVLENAKVMVDYFLEKGVK</sequence>
<dbReference type="InterPro" id="IPR015422">
    <property type="entry name" value="PyrdxlP-dep_Trfase_small"/>
</dbReference>
<name>A0A9N9EBU1_9GLOM</name>
<organism evidence="4 5">
    <name type="scientific">Ambispora gerdemannii</name>
    <dbReference type="NCBI Taxonomy" id="144530"/>
    <lineage>
        <taxon>Eukaryota</taxon>
        <taxon>Fungi</taxon>
        <taxon>Fungi incertae sedis</taxon>
        <taxon>Mucoromycota</taxon>
        <taxon>Glomeromycotina</taxon>
        <taxon>Glomeromycetes</taxon>
        <taxon>Archaeosporales</taxon>
        <taxon>Ambisporaceae</taxon>
        <taxon>Ambispora</taxon>
    </lineage>
</organism>
<dbReference type="InterPro" id="IPR015424">
    <property type="entry name" value="PyrdxlP-dep_Trfase"/>
</dbReference>
<dbReference type="Pfam" id="PF00464">
    <property type="entry name" value="SHMT"/>
    <property type="match status" value="1"/>
</dbReference>
<reference evidence="4" key="1">
    <citation type="submission" date="2021-06" db="EMBL/GenBank/DDBJ databases">
        <authorList>
            <person name="Kallberg Y."/>
            <person name="Tangrot J."/>
            <person name="Rosling A."/>
        </authorList>
    </citation>
    <scope>NUCLEOTIDE SEQUENCE</scope>
    <source>
        <strain evidence="4">MT106</strain>
    </source>
</reference>
<dbReference type="GO" id="GO:0004372">
    <property type="term" value="F:glycine hydroxymethyltransferase activity"/>
    <property type="evidence" value="ECO:0007669"/>
    <property type="project" value="TreeGrafter"/>
</dbReference>
<dbReference type="SUPFAM" id="SSF53383">
    <property type="entry name" value="PLP-dependent transferases"/>
    <property type="match status" value="1"/>
</dbReference>
<gene>
    <name evidence="4" type="ORF">AGERDE_LOCUS12224</name>
</gene>
<dbReference type="Gene3D" id="3.40.640.10">
    <property type="entry name" value="Type I PLP-dependent aspartate aminotransferase-like (Major domain)"/>
    <property type="match status" value="1"/>
</dbReference>
<comment type="cofactor">
    <cofactor evidence="1">
        <name>pyridoxal 5'-phosphate</name>
        <dbReference type="ChEBI" id="CHEBI:597326"/>
    </cofactor>
</comment>
<evidence type="ECO:0000313" key="5">
    <source>
        <dbReference type="Proteomes" id="UP000789831"/>
    </source>
</evidence>
<dbReference type="Proteomes" id="UP000789831">
    <property type="component" value="Unassembled WGS sequence"/>
</dbReference>
<accession>A0A9N9EBU1</accession>
<feature type="domain" description="Serine hydroxymethyltransferase-like" evidence="3">
    <location>
        <begin position="8"/>
        <end position="73"/>
    </location>
</feature>
<dbReference type="PANTHER" id="PTHR11680:SF35">
    <property type="entry name" value="SERINE HYDROXYMETHYLTRANSFERASE 1"/>
    <property type="match status" value="1"/>
</dbReference>
<proteinExistence type="predicted"/>